<sequence length="428" mass="48099">MSFSLRSRHFLSQWITALLPAVPPRSRATFVELLCACLVSPEGWVTRAIGSIWRRCHWTTYYKLIERGSVRSVPLARAMLSLVQSVLPLQTLNLVIDDTLALRHSPDAPGSAVRHDHANKTNRPDFVQAQCWVTLGVSVLGHGNAKLVLPVLSRMVPNTGNRNKLTIALALLRVLAPVLTVPTRLLCDSWFMRARLVLPLLSRGIQVIAQARIDTALFLLPDVAGKSGRGRPRKYGQRLTAEAIADLPTTELSLALHGKTQKLRIRSAVTLARFLKGAPVRAVWCEFYDDKKQTWAKPRLLLATETHLAATAILELYARRWGIEPLFHNLKRWWGIANLWQQSRSALETWMQIRSTAWTLAQLLALAVDEAFPLREVAPWREGHPLTAGLVAQWLRIEFTGLAFRDGFDPKSQKFNFPGQRGDPRLSP</sequence>
<dbReference type="InterPro" id="IPR012337">
    <property type="entry name" value="RNaseH-like_sf"/>
</dbReference>
<dbReference type="RefSeq" id="WP_064026882.1">
    <property type="nucleotide sequence ID" value="NZ_LUUK01000098.1"/>
</dbReference>
<dbReference type="SUPFAM" id="SSF53098">
    <property type="entry name" value="Ribonuclease H-like"/>
    <property type="match status" value="1"/>
</dbReference>
<dbReference type="InterPro" id="IPR002559">
    <property type="entry name" value="Transposase_11"/>
</dbReference>
<proteinExistence type="predicted"/>
<protein>
    <submittedName>
        <fullName evidence="2">Transposase</fullName>
    </submittedName>
</protein>
<dbReference type="GO" id="GO:0006313">
    <property type="term" value="P:DNA transposition"/>
    <property type="evidence" value="ECO:0007669"/>
    <property type="project" value="InterPro"/>
</dbReference>
<dbReference type="Pfam" id="PF01609">
    <property type="entry name" value="DDE_Tnp_1"/>
    <property type="match status" value="1"/>
</dbReference>
<reference evidence="3" key="1">
    <citation type="submission" date="2016-03" db="EMBL/GenBank/DDBJ databases">
        <authorList>
            <person name="Heylen K."/>
            <person name="De Vos P."/>
            <person name="Vekeman B."/>
        </authorList>
    </citation>
    <scope>NUCLEOTIDE SEQUENCE [LARGE SCALE GENOMIC DNA]</scope>
    <source>
        <strain evidence="3">R-45383</strain>
    </source>
</reference>
<dbReference type="GO" id="GO:0003677">
    <property type="term" value="F:DNA binding"/>
    <property type="evidence" value="ECO:0007669"/>
    <property type="project" value="InterPro"/>
</dbReference>
<feature type="domain" description="Transposase IS4-like" evidence="1">
    <location>
        <begin position="155"/>
        <end position="360"/>
    </location>
</feature>
<dbReference type="STRING" id="702114.A1355_23330"/>
<keyword evidence="3" id="KW-1185">Reference proteome</keyword>
<evidence type="ECO:0000313" key="2">
    <source>
        <dbReference type="EMBL" id="OAI21481.1"/>
    </source>
</evidence>
<name>A0A177NU69_9GAMM</name>
<comment type="caution">
    <text evidence="2">The sequence shown here is derived from an EMBL/GenBank/DDBJ whole genome shotgun (WGS) entry which is preliminary data.</text>
</comment>
<dbReference type="EMBL" id="LUUK01000098">
    <property type="protein sequence ID" value="OAI21481.1"/>
    <property type="molecule type" value="Genomic_DNA"/>
</dbReference>
<dbReference type="Proteomes" id="UP000077628">
    <property type="component" value="Unassembled WGS sequence"/>
</dbReference>
<organism evidence="2 3">
    <name type="scientific">Methylomonas koyamae</name>
    <dbReference type="NCBI Taxonomy" id="702114"/>
    <lineage>
        <taxon>Bacteria</taxon>
        <taxon>Pseudomonadati</taxon>
        <taxon>Pseudomonadota</taxon>
        <taxon>Gammaproteobacteria</taxon>
        <taxon>Methylococcales</taxon>
        <taxon>Methylococcaceae</taxon>
        <taxon>Methylomonas</taxon>
    </lineage>
</organism>
<evidence type="ECO:0000259" key="1">
    <source>
        <dbReference type="Pfam" id="PF01609"/>
    </source>
</evidence>
<dbReference type="GO" id="GO:0004803">
    <property type="term" value="F:transposase activity"/>
    <property type="evidence" value="ECO:0007669"/>
    <property type="project" value="InterPro"/>
</dbReference>
<dbReference type="AlphaFoldDB" id="A0A177NU69"/>
<evidence type="ECO:0000313" key="3">
    <source>
        <dbReference type="Proteomes" id="UP000077628"/>
    </source>
</evidence>
<dbReference type="OrthoDB" id="6191312at2"/>
<accession>A0A177NU69</accession>
<gene>
    <name evidence="2" type="ORF">A1355_23330</name>
</gene>